<reference evidence="2" key="1">
    <citation type="journal article" date="2019" name="Int. J. Syst. Evol. Microbiol.">
        <title>The Global Catalogue of Microorganisms (GCM) 10K type strain sequencing project: providing services to taxonomists for standard genome sequencing and annotation.</title>
        <authorList>
            <consortium name="The Broad Institute Genomics Platform"/>
            <consortium name="The Broad Institute Genome Sequencing Center for Infectious Disease"/>
            <person name="Wu L."/>
            <person name="Ma J."/>
        </authorList>
    </citation>
    <scope>NUCLEOTIDE SEQUENCE [LARGE SCALE GENOMIC DNA]</scope>
    <source>
        <strain evidence="2">JCM 18126</strain>
    </source>
</reference>
<dbReference type="PANTHER" id="PTHR20854:SF4">
    <property type="entry name" value="INOSITOL-1-MONOPHOSPHATASE-RELATED"/>
    <property type="match status" value="1"/>
</dbReference>
<dbReference type="Gene3D" id="3.30.540.10">
    <property type="entry name" value="Fructose-1,6-Bisphosphatase, subunit A, domain 1"/>
    <property type="match status" value="1"/>
</dbReference>
<dbReference type="Proteomes" id="UP001501195">
    <property type="component" value="Unassembled WGS sequence"/>
</dbReference>
<dbReference type="CDD" id="cd01637">
    <property type="entry name" value="IMPase_like"/>
    <property type="match status" value="1"/>
</dbReference>
<comment type="caution">
    <text evidence="1">The sequence shown here is derived from an EMBL/GenBank/DDBJ whole genome shotgun (WGS) entry which is preliminary data.</text>
</comment>
<protein>
    <submittedName>
        <fullName evidence="1">Inositol monophosphatase family protein</fullName>
    </submittedName>
</protein>
<dbReference type="EMBL" id="BAABIL010000437">
    <property type="protein sequence ID" value="GAA4987174.1"/>
    <property type="molecule type" value="Genomic_DNA"/>
</dbReference>
<dbReference type="SUPFAM" id="SSF56655">
    <property type="entry name" value="Carbohydrate phosphatase"/>
    <property type="match status" value="1"/>
</dbReference>
<organism evidence="1 2">
    <name type="scientific">Kineococcus glutinatus</name>
    <dbReference type="NCBI Taxonomy" id="1070872"/>
    <lineage>
        <taxon>Bacteria</taxon>
        <taxon>Bacillati</taxon>
        <taxon>Actinomycetota</taxon>
        <taxon>Actinomycetes</taxon>
        <taxon>Kineosporiales</taxon>
        <taxon>Kineosporiaceae</taxon>
        <taxon>Kineococcus</taxon>
    </lineage>
</organism>
<evidence type="ECO:0000313" key="2">
    <source>
        <dbReference type="Proteomes" id="UP001501195"/>
    </source>
</evidence>
<dbReference type="PANTHER" id="PTHR20854">
    <property type="entry name" value="INOSITOL MONOPHOSPHATASE"/>
    <property type="match status" value="1"/>
</dbReference>
<evidence type="ECO:0000313" key="1">
    <source>
        <dbReference type="EMBL" id="GAA4987174.1"/>
    </source>
</evidence>
<keyword evidence="2" id="KW-1185">Reference proteome</keyword>
<dbReference type="PRINTS" id="PR00377">
    <property type="entry name" value="IMPHPHTASES"/>
</dbReference>
<sequence>MNPSSYDEELDFARRFALDAGRQVLATVARGNRVHVKADDTPVTTADRLVNARFIDEVGARFPGDAVLGEEASRATGSSRVWVVDPVDGTQQLILAIPVFMVSIALVHEGRPVVAAAANPCTGEVYWALAGGGAHRDGTRLRVSARDGTAEPAVVCASGAVPTPGDLNADTLLRVGARPHRAAPVRFPWPTVFSGCKVAEGAWDGDLYSGRSPHDVAAVCLLVREAGGAVTDRRGADQRYDAPVDGCIASNGLVHDDLVQRWTATYLPRR</sequence>
<proteinExistence type="predicted"/>
<dbReference type="InterPro" id="IPR000760">
    <property type="entry name" value="Inositol_monophosphatase-like"/>
</dbReference>
<dbReference type="Pfam" id="PF00459">
    <property type="entry name" value="Inositol_P"/>
    <property type="match status" value="1"/>
</dbReference>
<accession>A0ABP9I4K7</accession>
<dbReference type="Gene3D" id="3.40.190.80">
    <property type="match status" value="1"/>
</dbReference>
<dbReference type="RefSeq" id="WP_345713102.1">
    <property type="nucleotide sequence ID" value="NZ_BAABIL010000437.1"/>
</dbReference>
<name>A0ABP9I4K7_9ACTN</name>
<gene>
    <name evidence="1" type="ORF">GCM10023225_26530</name>
</gene>